<evidence type="ECO:0000313" key="2">
    <source>
        <dbReference type="Proteomes" id="UP001157502"/>
    </source>
</evidence>
<organism evidence="1 2">
    <name type="scientific">Dallia pectoralis</name>
    <name type="common">Alaska blackfish</name>
    <dbReference type="NCBI Taxonomy" id="75939"/>
    <lineage>
        <taxon>Eukaryota</taxon>
        <taxon>Metazoa</taxon>
        <taxon>Chordata</taxon>
        <taxon>Craniata</taxon>
        <taxon>Vertebrata</taxon>
        <taxon>Euteleostomi</taxon>
        <taxon>Actinopterygii</taxon>
        <taxon>Neopterygii</taxon>
        <taxon>Teleostei</taxon>
        <taxon>Protacanthopterygii</taxon>
        <taxon>Esociformes</taxon>
        <taxon>Umbridae</taxon>
        <taxon>Dallia</taxon>
    </lineage>
</organism>
<dbReference type="Proteomes" id="UP001157502">
    <property type="component" value="Chromosome 14"/>
</dbReference>
<keyword evidence="2" id="KW-1185">Reference proteome</keyword>
<sequence>MTARRALRSGHQRTAAADFPPDITAKPVKCPRPQTTHTPRRLSSRTSTCKAKRELTYTVNERVPPRVKFVPKAAPLDRALLPFAQTRHFLSAPPADAQILPECFPGCADTSPILFEDYGWSEICRGDLLTAASSPGPAHRPPKRPPAVQLFFG</sequence>
<gene>
    <name evidence="1" type="ORF">DPEC_G00171180</name>
</gene>
<accession>A0ACC2GDB3</accession>
<comment type="caution">
    <text evidence="1">The sequence shown here is derived from an EMBL/GenBank/DDBJ whole genome shotgun (WGS) entry which is preliminary data.</text>
</comment>
<dbReference type="EMBL" id="CM055741">
    <property type="protein sequence ID" value="KAJ8001601.1"/>
    <property type="molecule type" value="Genomic_DNA"/>
</dbReference>
<proteinExistence type="predicted"/>
<reference evidence="1" key="1">
    <citation type="submission" date="2021-05" db="EMBL/GenBank/DDBJ databases">
        <authorList>
            <person name="Pan Q."/>
            <person name="Jouanno E."/>
            <person name="Zahm M."/>
            <person name="Klopp C."/>
            <person name="Cabau C."/>
            <person name="Louis A."/>
            <person name="Berthelot C."/>
            <person name="Parey E."/>
            <person name="Roest Crollius H."/>
            <person name="Montfort J."/>
            <person name="Robinson-Rechavi M."/>
            <person name="Bouchez O."/>
            <person name="Lampietro C."/>
            <person name="Lopez Roques C."/>
            <person name="Donnadieu C."/>
            <person name="Postlethwait J."/>
            <person name="Bobe J."/>
            <person name="Dillon D."/>
            <person name="Chandos A."/>
            <person name="von Hippel F."/>
            <person name="Guiguen Y."/>
        </authorList>
    </citation>
    <scope>NUCLEOTIDE SEQUENCE</scope>
    <source>
        <strain evidence="1">YG-Jan2019</strain>
    </source>
</reference>
<name>A0ACC2GDB3_DALPE</name>
<protein>
    <submittedName>
        <fullName evidence="1">Uncharacterized protein</fullName>
    </submittedName>
</protein>
<evidence type="ECO:0000313" key="1">
    <source>
        <dbReference type="EMBL" id="KAJ8001601.1"/>
    </source>
</evidence>